<dbReference type="PANTHER" id="PTHR30460:SF0">
    <property type="entry name" value="MODERATE CONDUCTANCE MECHANOSENSITIVE CHANNEL YBIO"/>
    <property type="match status" value="1"/>
</dbReference>
<keyword evidence="4 7" id="KW-0812">Transmembrane</keyword>
<dbReference type="Gene3D" id="3.30.70.100">
    <property type="match status" value="1"/>
</dbReference>
<evidence type="ECO:0000256" key="1">
    <source>
        <dbReference type="ARBA" id="ARBA00004651"/>
    </source>
</evidence>
<protein>
    <submittedName>
        <fullName evidence="11">Mechanosensitive ion channel family protein</fullName>
    </submittedName>
</protein>
<proteinExistence type="inferred from homology"/>
<dbReference type="Pfam" id="PF21082">
    <property type="entry name" value="MS_channel_3rd"/>
    <property type="match status" value="1"/>
</dbReference>
<dbReference type="Pfam" id="PF21088">
    <property type="entry name" value="MS_channel_1st"/>
    <property type="match status" value="1"/>
</dbReference>
<evidence type="ECO:0000259" key="9">
    <source>
        <dbReference type="Pfam" id="PF21082"/>
    </source>
</evidence>
<evidence type="ECO:0000259" key="10">
    <source>
        <dbReference type="Pfam" id="PF21088"/>
    </source>
</evidence>
<dbReference type="InterPro" id="IPR045276">
    <property type="entry name" value="YbiO_bact"/>
</dbReference>
<evidence type="ECO:0000256" key="4">
    <source>
        <dbReference type="ARBA" id="ARBA00022692"/>
    </source>
</evidence>
<dbReference type="RefSeq" id="WP_138790710.1">
    <property type="nucleotide sequence ID" value="NZ_JBHTGQ010000013.1"/>
</dbReference>
<evidence type="ECO:0000256" key="6">
    <source>
        <dbReference type="ARBA" id="ARBA00023136"/>
    </source>
</evidence>
<keyword evidence="5 7" id="KW-1133">Transmembrane helix</keyword>
<evidence type="ECO:0000256" key="3">
    <source>
        <dbReference type="ARBA" id="ARBA00022475"/>
    </source>
</evidence>
<accession>A0ABW2V1X6</accession>
<dbReference type="Gene3D" id="1.10.287.1260">
    <property type="match status" value="1"/>
</dbReference>
<feature type="transmembrane region" description="Helical" evidence="7">
    <location>
        <begin position="41"/>
        <end position="61"/>
    </location>
</feature>
<evidence type="ECO:0000256" key="7">
    <source>
        <dbReference type="SAM" id="Phobius"/>
    </source>
</evidence>
<evidence type="ECO:0000256" key="2">
    <source>
        <dbReference type="ARBA" id="ARBA00008017"/>
    </source>
</evidence>
<keyword evidence="12" id="KW-1185">Reference proteome</keyword>
<dbReference type="InterPro" id="IPR006685">
    <property type="entry name" value="MscS_channel_2nd"/>
</dbReference>
<comment type="similarity">
    <text evidence="2">Belongs to the MscS (TC 1.A.23) family.</text>
</comment>
<dbReference type="SUPFAM" id="SSF50182">
    <property type="entry name" value="Sm-like ribonucleoproteins"/>
    <property type="match status" value="1"/>
</dbReference>
<evidence type="ECO:0000256" key="5">
    <source>
        <dbReference type="ARBA" id="ARBA00022989"/>
    </source>
</evidence>
<evidence type="ECO:0000313" key="11">
    <source>
        <dbReference type="EMBL" id="MFC7749430.1"/>
    </source>
</evidence>
<gene>
    <name evidence="11" type="ORF">ACFQWB_05650</name>
</gene>
<evidence type="ECO:0000259" key="8">
    <source>
        <dbReference type="Pfam" id="PF00924"/>
    </source>
</evidence>
<dbReference type="InterPro" id="IPR011014">
    <property type="entry name" value="MscS_channel_TM-2"/>
</dbReference>
<keyword evidence="6 7" id="KW-0472">Membrane</keyword>
<dbReference type="SUPFAM" id="SSF82689">
    <property type="entry name" value="Mechanosensitive channel protein MscS (YggB), C-terminal domain"/>
    <property type="match status" value="1"/>
</dbReference>
<keyword evidence="3" id="KW-1003">Cell membrane</keyword>
<feature type="domain" description="Mechanosensitive ion channel MscS" evidence="8">
    <location>
        <begin position="137"/>
        <end position="200"/>
    </location>
</feature>
<organism evidence="11 12">
    <name type="scientific">Paenibacillus thermoaerophilus</name>
    <dbReference type="NCBI Taxonomy" id="1215385"/>
    <lineage>
        <taxon>Bacteria</taxon>
        <taxon>Bacillati</taxon>
        <taxon>Bacillota</taxon>
        <taxon>Bacilli</taxon>
        <taxon>Bacillales</taxon>
        <taxon>Paenibacillaceae</taxon>
        <taxon>Paenibacillus</taxon>
    </lineage>
</organism>
<name>A0ABW2V1X6_9BACL</name>
<sequence>MLEWISALSTASSGGNVKSGFEEFKETISSTLMSGQFWAEALFVLFKIVLVLLIARIIIVVSDKTIQHLIKDREESRLKIDPRRTRTIGKLIRNIITYAINFIAILLILSQLNINLAPLLAGAGIVGLAIGFGAQSLVKDVITGFFIIFEDQFAVGDVIQVNQFKGTVEEIGLRVTKIRSWTGEVHILPNGSITEVTNFSVHNTLAVIDVTVAFEADVQKAMDLMKQTVDRVHLESEEIVKPPEVLGVQALGATGVVLRVIAECKPNQHIGIGRKLNLEIKRAFDEAGIEIAYPRMVTYHRQEAKGGA</sequence>
<dbReference type="SUPFAM" id="SSF82861">
    <property type="entry name" value="Mechanosensitive channel protein MscS (YggB), transmembrane region"/>
    <property type="match status" value="1"/>
</dbReference>
<reference evidence="12" key="1">
    <citation type="journal article" date="2019" name="Int. J. Syst. Evol. Microbiol.">
        <title>The Global Catalogue of Microorganisms (GCM) 10K type strain sequencing project: providing services to taxonomists for standard genome sequencing and annotation.</title>
        <authorList>
            <consortium name="The Broad Institute Genomics Platform"/>
            <consortium name="The Broad Institute Genome Sequencing Center for Infectious Disease"/>
            <person name="Wu L."/>
            <person name="Ma J."/>
        </authorList>
    </citation>
    <scope>NUCLEOTIDE SEQUENCE [LARGE SCALE GENOMIC DNA]</scope>
    <source>
        <strain evidence="12">JCM 18657</strain>
    </source>
</reference>
<dbReference type="EMBL" id="JBHTGQ010000013">
    <property type="protein sequence ID" value="MFC7749430.1"/>
    <property type="molecule type" value="Genomic_DNA"/>
</dbReference>
<dbReference type="PANTHER" id="PTHR30460">
    <property type="entry name" value="MODERATE CONDUCTANCE MECHANOSENSITIVE CHANNEL YBIO"/>
    <property type="match status" value="1"/>
</dbReference>
<comment type="subcellular location">
    <subcellularLocation>
        <location evidence="1">Cell membrane</location>
        <topology evidence="1">Multi-pass membrane protein</topology>
    </subcellularLocation>
</comment>
<dbReference type="InterPro" id="IPR023408">
    <property type="entry name" value="MscS_beta-dom_sf"/>
</dbReference>
<dbReference type="Pfam" id="PF00924">
    <property type="entry name" value="MS_channel_2nd"/>
    <property type="match status" value="1"/>
</dbReference>
<evidence type="ECO:0000313" key="12">
    <source>
        <dbReference type="Proteomes" id="UP001596528"/>
    </source>
</evidence>
<dbReference type="InterPro" id="IPR049142">
    <property type="entry name" value="MS_channel_1st"/>
</dbReference>
<comment type="caution">
    <text evidence="11">The sequence shown here is derived from an EMBL/GenBank/DDBJ whole genome shotgun (WGS) entry which is preliminary data.</text>
</comment>
<dbReference type="InterPro" id="IPR049278">
    <property type="entry name" value="MS_channel_C"/>
</dbReference>
<dbReference type="Gene3D" id="2.30.30.60">
    <property type="match status" value="1"/>
</dbReference>
<feature type="transmembrane region" description="Helical" evidence="7">
    <location>
        <begin position="116"/>
        <end position="138"/>
    </location>
</feature>
<feature type="transmembrane region" description="Helical" evidence="7">
    <location>
        <begin position="91"/>
        <end position="110"/>
    </location>
</feature>
<dbReference type="Proteomes" id="UP001596528">
    <property type="component" value="Unassembled WGS sequence"/>
</dbReference>
<feature type="domain" description="Mechanosensitive ion channel MscS C-terminal" evidence="9">
    <location>
        <begin position="207"/>
        <end position="291"/>
    </location>
</feature>
<feature type="domain" description="Mechanosensitive ion channel transmembrane helices 2/3" evidence="10">
    <location>
        <begin position="94"/>
        <end position="135"/>
    </location>
</feature>
<dbReference type="InterPro" id="IPR010920">
    <property type="entry name" value="LSM_dom_sf"/>
</dbReference>
<dbReference type="InterPro" id="IPR011066">
    <property type="entry name" value="MscS_channel_C_sf"/>
</dbReference>